<dbReference type="Gene3D" id="3.30.40.10">
    <property type="entry name" value="Zinc/RING finger domain, C3HC4 (zinc finger)"/>
    <property type="match status" value="1"/>
</dbReference>
<comment type="subcellular location">
    <subcellularLocation>
        <location evidence="1">Membrane</location>
        <topology evidence="1">Single-pass membrane protein</topology>
    </subcellularLocation>
</comment>
<keyword evidence="10" id="KW-0472">Membrane</keyword>
<keyword evidence="15" id="KW-1185">Reference proteome</keyword>
<evidence type="ECO:0000256" key="4">
    <source>
        <dbReference type="ARBA" id="ARBA00022692"/>
    </source>
</evidence>
<evidence type="ECO:0000256" key="12">
    <source>
        <dbReference type="PROSITE-ProRule" id="PRU00175"/>
    </source>
</evidence>
<keyword evidence="3" id="KW-0808">Transferase</keyword>
<evidence type="ECO:0000256" key="7">
    <source>
        <dbReference type="ARBA" id="ARBA00022786"/>
    </source>
</evidence>
<accession>A0A022R514</accession>
<evidence type="ECO:0000256" key="3">
    <source>
        <dbReference type="ARBA" id="ARBA00022679"/>
    </source>
</evidence>
<evidence type="ECO:0000256" key="6">
    <source>
        <dbReference type="ARBA" id="ARBA00022771"/>
    </source>
</evidence>
<evidence type="ECO:0000256" key="8">
    <source>
        <dbReference type="ARBA" id="ARBA00022833"/>
    </source>
</evidence>
<dbReference type="AlphaFoldDB" id="A0A022R514"/>
<comment type="pathway">
    <text evidence="2">Protein modification; protein ubiquitination.</text>
</comment>
<evidence type="ECO:0000256" key="2">
    <source>
        <dbReference type="ARBA" id="ARBA00004906"/>
    </source>
</evidence>
<keyword evidence="8" id="KW-0862">Zinc</keyword>
<protein>
    <recommendedName>
        <fullName evidence="13">RING-type domain-containing protein</fullName>
    </recommendedName>
</protein>
<dbReference type="GO" id="GO:0016740">
    <property type="term" value="F:transferase activity"/>
    <property type="evidence" value="ECO:0007669"/>
    <property type="project" value="UniProtKB-KW"/>
</dbReference>
<dbReference type="SMART" id="SM00184">
    <property type="entry name" value="RING"/>
    <property type="match status" value="1"/>
</dbReference>
<dbReference type="Pfam" id="PF13639">
    <property type="entry name" value="zf-RING_2"/>
    <property type="match status" value="1"/>
</dbReference>
<evidence type="ECO:0000256" key="5">
    <source>
        <dbReference type="ARBA" id="ARBA00022723"/>
    </source>
</evidence>
<keyword evidence="7" id="KW-0833">Ubl conjugation pathway</keyword>
<gene>
    <name evidence="14" type="ORF">MIMGU_mgv1a018060mg</name>
</gene>
<dbReference type="PANTHER" id="PTHR45768:SF38">
    <property type="entry name" value="RING-H2 FINGER PROTEIN ATL56-LIKE"/>
    <property type="match status" value="1"/>
</dbReference>
<evidence type="ECO:0000313" key="15">
    <source>
        <dbReference type="Proteomes" id="UP000030748"/>
    </source>
</evidence>
<dbReference type="GO" id="GO:0008270">
    <property type="term" value="F:zinc ion binding"/>
    <property type="evidence" value="ECO:0007669"/>
    <property type="project" value="UniProtKB-KW"/>
</dbReference>
<feature type="domain" description="RING-type" evidence="13">
    <location>
        <begin position="54"/>
        <end position="96"/>
    </location>
</feature>
<dbReference type="GO" id="GO:0016020">
    <property type="term" value="C:membrane"/>
    <property type="evidence" value="ECO:0007669"/>
    <property type="project" value="UniProtKB-SubCell"/>
</dbReference>
<organism evidence="14 15">
    <name type="scientific">Erythranthe guttata</name>
    <name type="common">Yellow monkey flower</name>
    <name type="synonym">Mimulus guttatus</name>
    <dbReference type="NCBI Taxonomy" id="4155"/>
    <lineage>
        <taxon>Eukaryota</taxon>
        <taxon>Viridiplantae</taxon>
        <taxon>Streptophyta</taxon>
        <taxon>Embryophyta</taxon>
        <taxon>Tracheophyta</taxon>
        <taxon>Spermatophyta</taxon>
        <taxon>Magnoliopsida</taxon>
        <taxon>eudicotyledons</taxon>
        <taxon>Gunneridae</taxon>
        <taxon>Pentapetalae</taxon>
        <taxon>asterids</taxon>
        <taxon>lamiids</taxon>
        <taxon>Lamiales</taxon>
        <taxon>Phrymaceae</taxon>
        <taxon>Erythranthe</taxon>
    </lineage>
</organism>
<keyword evidence="4" id="KW-0812">Transmembrane</keyword>
<keyword evidence="9" id="KW-1133">Transmembrane helix</keyword>
<name>A0A022R514_ERYGU</name>
<dbReference type="InterPro" id="IPR001841">
    <property type="entry name" value="Znf_RING"/>
</dbReference>
<keyword evidence="6 12" id="KW-0863">Zinc-finger</keyword>
<evidence type="ECO:0000313" key="14">
    <source>
        <dbReference type="EMBL" id="EYU34708.1"/>
    </source>
</evidence>
<sequence length="102" mass="12004">MIRHCMTWRSYERRLLSNNNDINMVEMGMSNEDIEKLPHFDFKRKNDMIKGSNCAICLDIFDVGEKCRLLPPCEHVFHAECVDLWLLKSPFCPICRARADVK</sequence>
<dbReference type="SUPFAM" id="SSF57850">
    <property type="entry name" value="RING/U-box"/>
    <property type="match status" value="1"/>
</dbReference>
<evidence type="ECO:0000256" key="1">
    <source>
        <dbReference type="ARBA" id="ARBA00004167"/>
    </source>
</evidence>
<reference evidence="14 15" key="1">
    <citation type="journal article" date="2013" name="Proc. Natl. Acad. Sci. U.S.A.">
        <title>Fine-scale variation in meiotic recombination in Mimulus inferred from population shotgun sequencing.</title>
        <authorList>
            <person name="Hellsten U."/>
            <person name="Wright K.M."/>
            <person name="Jenkins J."/>
            <person name="Shu S."/>
            <person name="Yuan Y."/>
            <person name="Wessler S.R."/>
            <person name="Schmutz J."/>
            <person name="Willis J.H."/>
            <person name="Rokhsar D.S."/>
        </authorList>
    </citation>
    <scope>NUCLEOTIDE SEQUENCE [LARGE SCALE GENOMIC DNA]</scope>
    <source>
        <strain evidence="15">cv. DUN x IM62</strain>
    </source>
</reference>
<evidence type="ECO:0000256" key="11">
    <source>
        <dbReference type="ARBA" id="ARBA00024209"/>
    </source>
</evidence>
<proteinExistence type="inferred from homology"/>
<dbReference type="PROSITE" id="PS50089">
    <property type="entry name" value="ZF_RING_2"/>
    <property type="match status" value="1"/>
</dbReference>
<dbReference type="InterPro" id="IPR013083">
    <property type="entry name" value="Znf_RING/FYVE/PHD"/>
</dbReference>
<comment type="similarity">
    <text evidence="11">Belongs to the RING-type zinc finger family. ATL subfamily.</text>
</comment>
<evidence type="ECO:0000259" key="13">
    <source>
        <dbReference type="PROSITE" id="PS50089"/>
    </source>
</evidence>
<keyword evidence="5" id="KW-0479">Metal-binding</keyword>
<dbReference type="Proteomes" id="UP000030748">
    <property type="component" value="Unassembled WGS sequence"/>
</dbReference>
<evidence type="ECO:0000256" key="9">
    <source>
        <dbReference type="ARBA" id="ARBA00022989"/>
    </source>
</evidence>
<dbReference type="PANTHER" id="PTHR45768">
    <property type="entry name" value="E3 UBIQUITIN-PROTEIN LIGASE RNF13-LIKE"/>
    <property type="match status" value="1"/>
</dbReference>
<dbReference type="EMBL" id="KI630674">
    <property type="protein sequence ID" value="EYU34708.1"/>
    <property type="molecule type" value="Genomic_DNA"/>
</dbReference>
<evidence type="ECO:0000256" key="10">
    <source>
        <dbReference type="ARBA" id="ARBA00023136"/>
    </source>
</evidence>